<accession>A0A939P9I0</accession>
<name>A0A939P9I0_9ACTN</name>
<evidence type="ECO:0000256" key="2">
    <source>
        <dbReference type="ARBA" id="ARBA00022670"/>
    </source>
</evidence>
<evidence type="ECO:0000256" key="4">
    <source>
        <dbReference type="ARBA" id="ARBA00022807"/>
    </source>
</evidence>
<evidence type="ECO:0000256" key="1">
    <source>
        <dbReference type="ARBA" id="ARBA00007074"/>
    </source>
</evidence>
<keyword evidence="7" id="KW-1185">Reference proteome</keyword>
<keyword evidence="3" id="KW-0378">Hydrolase</keyword>
<dbReference type="Gene3D" id="3.90.1720.10">
    <property type="entry name" value="endopeptidase domain like (from Nostoc punctiforme)"/>
    <property type="match status" value="1"/>
</dbReference>
<dbReference type="Proteomes" id="UP000669179">
    <property type="component" value="Unassembled WGS sequence"/>
</dbReference>
<dbReference type="InterPro" id="IPR000064">
    <property type="entry name" value="NLP_P60_dom"/>
</dbReference>
<comment type="caution">
    <text evidence="6">The sequence shown here is derived from an EMBL/GenBank/DDBJ whole genome shotgun (WGS) entry which is preliminary data.</text>
</comment>
<dbReference type="SUPFAM" id="SSF54001">
    <property type="entry name" value="Cysteine proteinases"/>
    <property type="match status" value="1"/>
</dbReference>
<dbReference type="InterPro" id="IPR038765">
    <property type="entry name" value="Papain-like_cys_pep_sf"/>
</dbReference>
<sequence length="190" mass="21451">MTATSSRLYLTQATGSLHRRIQAVAGMRTRASRAHLNAQLLVRLQSAVRLQRARIEAQWRHRADRAITFALKQRGRPYVWGGTGKRGYDCSGLTQTAWRSAGIRIPRVAATQYRRIKTRVAKRELRAGDLIFFNSLGHVGMYLGKGKFIHSPRPGRTVSVERLSGYYKRNYVGAARPAWRPLPQIPLSLG</sequence>
<reference evidence="6" key="1">
    <citation type="submission" date="2021-03" db="EMBL/GenBank/DDBJ databases">
        <authorList>
            <person name="Kanchanasin P."/>
            <person name="Saeng-In P."/>
            <person name="Phongsopitanun W."/>
            <person name="Yuki M."/>
            <person name="Kudo T."/>
            <person name="Ohkuma M."/>
            <person name="Tanasupawat S."/>
        </authorList>
    </citation>
    <scope>NUCLEOTIDE SEQUENCE</scope>
    <source>
        <strain evidence="6">GKU 128</strain>
    </source>
</reference>
<dbReference type="Pfam" id="PF00877">
    <property type="entry name" value="NLPC_P60"/>
    <property type="match status" value="1"/>
</dbReference>
<feature type="domain" description="NlpC/P60" evidence="5">
    <location>
        <begin position="60"/>
        <end position="178"/>
    </location>
</feature>
<dbReference type="GO" id="GO:0006508">
    <property type="term" value="P:proteolysis"/>
    <property type="evidence" value="ECO:0007669"/>
    <property type="project" value="UniProtKB-KW"/>
</dbReference>
<comment type="similarity">
    <text evidence="1">Belongs to the peptidase C40 family.</text>
</comment>
<proteinExistence type="inferred from homology"/>
<dbReference type="EMBL" id="JAGEOJ010000005">
    <property type="protein sequence ID" value="MBO2448365.1"/>
    <property type="molecule type" value="Genomic_DNA"/>
</dbReference>
<protein>
    <submittedName>
        <fullName evidence="6">C40 family peptidase</fullName>
    </submittedName>
</protein>
<organism evidence="6 7">
    <name type="scientific">Actinomadura barringtoniae</name>
    <dbReference type="NCBI Taxonomy" id="1427535"/>
    <lineage>
        <taxon>Bacteria</taxon>
        <taxon>Bacillati</taxon>
        <taxon>Actinomycetota</taxon>
        <taxon>Actinomycetes</taxon>
        <taxon>Streptosporangiales</taxon>
        <taxon>Thermomonosporaceae</taxon>
        <taxon>Actinomadura</taxon>
    </lineage>
</organism>
<dbReference type="PANTHER" id="PTHR47053">
    <property type="entry name" value="MUREIN DD-ENDOPEPTIDASE MEPH-RELATED"/>
    <property type="match status" value="1"/>
</dbReference>
<evidence type="ECO:0000256" key="3">
    <source>
        <dbReference type="ARBA" id="ARBA00022801"/>
    </source>
</evidence>
<dbReference type="InterPro" id="IPR051202">
    <property type="entry name" value="Peptidase_C40"/>
</dbReference>
<gene>
    <name evidence="6" type="ORF">J4573_14770</name>
</gene>
<evidence type="ECO:0000313" key="6">
    <source>
        <dbReference type="EMBL" id="MBO2448365.1"/>
    </source>
</evidence>
<keyword evidence="2" id="KW-0645">Protease</keyword>
<evidence type="ECO:0000259" key="5">
    <source>
        <dbReference type="PROSITE" id="PS51935"/>
    </source>
</evidence>
<evidence type="ECO:0000313" key="7">
    <source>
        <dbReference type="Proteomes" id="UP000669179"/>
    </source>
</evidence>
<dbReference type="GO" id="GO:0008234">
    <property type="term" value="F:cysteine-type peptidase activity"/>
    <property type="evidence" value="ECO:0007669"/>
    <property type="project" value="UniProtKB-KW"/>
</dbReference>
<dbReference type="AlphaFoldDB" id="A0A939P9I0"/>
<keyword evidence="4" id="KW-0788">Thiol protease</keyword>
<dbReference type="PROSITE" id="PS51935">
    <property type="entry name" value="NLPC_P60"/>
    <property type="match status" value="1"/>
</dbReference>
<dbReference type="PANTHER" id="PTHR47053:SF1">
    <property type="entry name" value="MUREIN DD-ENDOPEPTIDASE MEPH-RELATED"/>
    <property type="match status" value="1"/>
</dbReference>